<dbReference type="STRING" id="1428644.BIV57_06970"/>
<dbReference type="SUPFAM" id="SSF56112">
    <property type="entry name" value="Protein kinase-like (PK-like)"/>
    <property type="match status" value="1"/>
</dbReference>
<keyword evidence="3" id="KW-1185">Reference proteome</keyword>
<feature type="region of interest" description="Disordered" evidence="1">
    <location>
        <begin position="1"/>
        <end position="20"/>
    </location>
</feature>
<protein>
    <recommendedName>
        <fullName evidence="4">DUF2252 domain-containing protein</fullName>
    </recommendedName>
</protein>
<organism evidence="2 3">
    <name type="scientific">Mangrovactinospora gilvigrisea</name>
    <dbReference type="NCBI Taxonomy" id="1428644"/>
    <lineage>
        <taxon>Bacteria</taxon>
        <taxon>Bacillati</taxon>
        <taxon>Actinomycetota</taxon>
        <taxon>Actinomycetes</taxon>
        <taxon>Kitasatosporales</taxon>
        <taxon>Streptomycetaceae</taxon>
        <taxon>Mangrovactinospora</taxon>
    </lineage>
</organism>
<dbReference type="Pfam" id="PF10009">
    <property type="entry name" value="DUF2252"/>
    <property type="match status" value="1"/>
</dbReference>
<comment type="caution">
    <text evidence="2">The sequence shown here is derived from an EMBL/GenBank/DDBJ whole genome shotgun (WGS) entry which is preliminary data.</text>
</comment>
<proteinExistence type="predicted"/>
<reference evidence="2 3" key="1">
    <citation type="submission" date="2016-10" db="EMBL/GenBank/DDBJ databases">
        <title>Genome sequence of Streptomyces gilvigriseus MUSC 26.</title>
        <authorList>
            <person name="Lee L.-H."/>
            <person name="Ser H.-L."/>
        </authorList>
    </citation>
    <scope>NUCLEOTIDE SEQUENCE [LARGE SCALE GENOMIC DNA]</scope>
    <source>
        <strain evidence="2 3">MUSC 26</strain>
    </source>
</reference>
<dbReference type="AlphaFoldDB" id="A0A1J7C9L5"/>
<name>A0A1J7C9L5_9ACTN</name>
<dbReference type="InterPro" id="IPR011009">
    <property type="entry name" value="Kinase-like_dom_sf"/>
</dbReference>
<evidence type="ECO:0000313" key="3">
    <source>
        <dbReference type="Proteomes" id="UP000243342"/>
    </source>
</evidence>
<dbReference type="EMBL" id="MLCF01000027">
    <property type="protein sequence ID" value="OIV38212.1"/>
    <property type="molecule type" value="Genomic_DNA"/>
</dbReference>
<evidence type="ECO:0000256" key="1">
    <source>
        <dbReference type="SAM" id="MobiDB-lite"/>
    </source>
</evidence>
<accession>A0A1J7C9L5</accession>
<dbReference type="PANTHER" id="PTHR39441:SF1">
    <property type="entry name" value="DUF2252 DOMAIN-CONTAINING PROTEIN"/>
    <property type="match status" value="1"/>
</dbReference>
<evidence type="ECO:0008006" key="4">
    <source>
        <dbReference type="Google" id="ProtNLM"/>
    </source>
</evidence>
<evidence type="ECO:0000313" key="2">
    <source>
        <dbReference type="EMBL" id="OIV38212.1"/>
    </source>
</evidence>
<dbReference type="PANTHER" id="PTHR39441">
    <property type="entry name" value="DUF2252 DOMAIN-CONTAINING PROTEIN"/>
    <property type="match status" value="1"/>
</dbReference>
<gene>
    <name evidence="2" type="ORF">BIV57_06970</name>
</gene>
<dbReference type="Proteomes" id="UP000243342">
    <property type="component" value="Unassembled WGS sequence"/>
</dbReference>
<sequence>MDGFAPGWARPGEGGGADPAAVGRALRAHVPRSAHARLALARNGAHRHGRDPVRAVVESNAGRLPHLIPIRTGRMLASPFTFLRGTAGLMAADLAAATPATGVAAQLCGDAHAGNFGIYGDALGRLTIDINDFDETVPGPWEWDLKRLAVSLVLAGRVSGASEAECRDAARDTAAAYRETLRTLARLPAMDAWNAVADGELIGPVGAAAAHQLRDTVDRVAEKARRNTSAKFAAKSSERGPDGRWRFVDAPPVLRRVPDDEAEAVASSLADYVPTVSADRRPLLGRFAVHDVAFRVVGCGSVGTRSYVVLLRDHLDEPLVLQVKEARPSALLPHLAEAGFPVPDAAEHGGHEGRRVVFGQKRMQVVSDILLGWTTVRGRPFQVRQFRNRKGSVDPGALPGHLLDDYGRLTGVLLARAHAHTADPRLLAGYCGRGEQLDEAIGAFATAYADVVEADHTELAKAVRDGRMPAETGV</sequence>
<dbReference type="InterPro" id="IPR018721">
    <property type="entry name" value="DUF2252"/>
</dbReference>